<proteinExistence type="predicted"/>
<keyword evidence="4" id="KW-0862">Zinc</keyword>
<evidence type="ECO:0000256" key="2">
    <source>
        <dbReference type="ARBA" id="ARBA00022723"/>
    </source>
</evidence>
<dbReference type="PANTHER" id="PTHR46481">
    <property type="entry name" value="ZINC FINGER BED DOMAIN-CONTAINING PROTEIN 4"/>
    <property type="match status" value="1"/>
</dbReference>
<evidence type="ECO:0000256" key="5">
    <source>
        <dbReference type="ARBA" id="ARBA00023242"/>
    </source>
</evidence>
<dbReference type="Proteomes" id="UP000573603">
    <property type="component" value="Unassembled WGS sequence"/>
</dbReference>
<evidence type="ECO:0000256" key="1">
    <source>
        <dbReference type="ARBA" id="ARBA00004123"/>
    </source>
</evidence>
<dbReference type="PANTHER" id="PTHR46481:SF10">
    <property type="entry name" value="ZINC FINGER BED DOMAIN-CONTAINING PROTEIN 39"/>
    <property type="match status" value="1"/>
</dbReference>
<feature type="region of interest" description="Disordered" evidence="6">
    <location>
        <begin position="329"/>
        <end position="383"/>
    </location>
</feature>
<evidence type="ECO:0000256" key="6">
    <source>
        <dbReference type="SAM" id="MobiDB-lite"/>
    </source>
</evidence>
<keyword evidence="8" id="KW-1185">Reference proteome</keyword>
<dbReference type="GO" id="GO:0008270">
    <property type="term" value="F:zinc ion binding"/>
    <property type="evidence" value="ECO:0007669"/>
    <property type="project" value="UniProtKB-KW"/>
</dbReference>
<dbReference type="SUPFAM" id="SSF53098">
    <property type="entry name" value="Ribonuclease H-like"/>
    <property type="match status" value="1"/>
</dbReference>
<evidence type="ECO:0008006" key="9">
    <source>
        <dbReference type="Google" id="ProtNLM"/>
    </source>
</evidence>
<evidence type="ECO:0000256" key="4">
    <source>
        <dbReference type="ARBA" id="ARBA00022833"/>
    </source>
</evidence>
<evidence type="ECO:0000313" key="7">
    <source>
        <dbReference type="EMBL" id="KAF5227319.1"/>
    </source>
</evidence>
<dbReference type="GO" id="GO:0005634">
    <property type="term" value="C:nucleus"/>
    <property type="evidence" value="ECO:0007669"/>
    <property type="project" value="UniProtKB-SubCell"/>
</dbReference>
<name>A0A8H4YFJ7_9HYPO</name>
<evidence type="ECO:0000256" key="3">
    <source>
        <dbReference type="ARBA" id="ARBA00022771"/>
    </source>
</evidence>
<dbReference type="InterPro" id="IPR012337">
    <property type="entry name" value="RNaseH-like_sf"/>
</dbReference>
<feature type="compositionally biased region" description="Low complexity" evidence="6">
    <location>
        <begin position="363"/>
        <end position="378"/>
    </location>
</feature>
<keyword evidence="5" id="KW-0539">Nucleus</keyword>
<protein>
    <recommendedName>
        <fullName evidence="9">Transposase</fullName>
    </recommendedName>
</protein>
<dbReference type="EMBL" id="JABEVY010000834">
    <property type="protein sequence ID" value="KAF5227319.1"/>
    <property type="molecule type" value="Genomic_DNA"/>
</dbReference>
<accession>A0A8H4YFJ7</accession>
<dbReference type="AlphaFoldDB" id="A0A8H4YFJ7"/>
<keyword evidence="2" id="KW-0479">Metal-binding</keyword>
<keyword evidence="3" id="KW-0863">Zinc-finger</keyword>
<evidence type="ECO:0000313" key="8">
    <source>
        <dbReference type="Proteomes" id="UP000573603"/>
    </source>
</evidence>
<reference evidence="7 8" key="1">
    <citation type="journal article" date="2020" name="BMC Genomics">
        <title>Correction to: Identification and distribution of gene clusters required for synthesis of sphingolipid metabolism inhibitors in diverse species of the filamentous fungus Fusarium.</title>
        <authorList>
            <person name="Kim H.S."/>
            <person name="Lohmar J.M."/>
            <person name="Busman M."/>
            <person name="Brown D.W."/>
            <person name="Naumann T.A."/>
            <person name="Divon H.H."/>
            <person name="Lysoe E."/>
            <person name="Uhlig S."/>
            <person name="Proctor R.H."/>
        </authorList>
    </citation>
    <scope>NUCLEOTIDE SEQUENCE [LARGE SCALE GENOMIC DNA]</scope>
    <source>
        <strain evidence="7 8">NRRL 25214</strain>
    </source>
</reference>
<comment type="caution">
    <text evidence="7">The sequence shown here is derived from an EMBL/GenBank/DDBJ whole genome shotgun (WGS) entry which is preliminary data.</text>
</comment>
<sequence>MEYASSTIIESGSLLTHNAMREWIVRTFNRHKGVVTELLGHSLSRINVSSEAWTSRSLPLSLASPYTFLKTKGNFARFCSAYHESRAAIVAKALLAELLGPYPSSEIIYEYGFEGRVGYFVTDNAESNDPCLEELATELGSNRQHHQLRCCGHIINLVARSILFGTDADAFEEDCLADKGLQDKMRLWRAKRPISKLHNIIHLVQTSDQRIDKLHKLRSIKNTALGLDDRSTYDMITDNATLWKSSEAMMERCYQLRNPLGFLVQEEVTEWDHLLTTTSSNEDIKYGQREASGRAFDVQTTCTPPKLVYRCFQQEEIVPLQAASKEETASAFLQKSQDRSPKKRSRRSGPPPLLSSTKDSISRRPQAARQSSRSRAQPCPICWQRDPSMGTSLRIVSREIRPQRRTPGLLMWPTQSTGSHLLLQKGTAASSDEAYTVSKYGSEPCNRKRLQQIHRSV</sequence>
<gene>
    <name evidence="7" type="ORF">FANTH_14791</name>
</gene>
<dbReference type="InterPro" id="IPR052035">
    <property type="entry name" value="ZnF_BED_domain_contain"/>
</dbReference>
<organism evidence="7 8">
    <name type="scientific">Fusarium anthophilum</name>
    <dbReference type="NCBI Taxonomy" id="48485"/>
    <lineage>
        <taxon>Eukaryota</taxon>
        <taxon>Fungi</taxon>
        <taxon>Dikarya</taxon>
        <taxon>Ascomycota</taxon>
        <taxon>Pezizomycotina</taxon>
        <taxon>Sordariomycetes</taxon>
        <taxon>Hypocreomycetidae</taxon>
        <taxon>Hypocreales</taxon>
        <taxon>Nectriaceae</taxon>
        <taxon>Fusarium</taxon>
        <taxon>Fusarium fujikuroi species complex</taxon>
    </lineage>
</organism>
<comment type="subcellular location">
    <subcellularLocation>
        <location evidence="1">Nucleus</location>
    </subcellularLocation>
</comment>